<dbReference type="EMBL" id="JABAIA010000001">
    <property type="protein sequence ID" value="NLR63505.1"/>
    <property type="molecule type" value="Genomic_DNA"/>
</dbReference>
<protein>
    <submittedName>
        <fullName evidence="2">Uncharacterized protein</fullName>
    </submittedName>
</protein>
<feature type="signal peptide" evidence="1">
    <location>
        <begin position="1"/>
        <end position="24"/>
    </location>
</feature>
<keyword evidence="1" id="KW-0732">Signal</keyword>
<proteinExistence type="predicted"/>
<comment type="caution">
    <text evidence="2">The sequence shown here is derived from an EMBL/GenBank/DDBJ whole genome shotgun (WGS) entry which is preliminary data.</text>
</comment>
<accession>A0A847RRV1</accession>
<sequence length="125" mass="13487">MKSMLKVVSLLLLAVLLFASCSKSTDPADVDIFAGTFKGKISYSDGTTNVTKSDGSVFVTKVGTRYDFRFSDGIPDLTGVEFEKKDDNTMVNIGSSGTGVITINKDKLVIGFTRNNQVWGADCTR</sequence>
<gene>
    <name evidence="2" type="ORF">HGH92_04220</name>
</gene>
<dbReference type="PROSITE" id="PS51257">
    <property type="entry name" value="PROKAR_LIPOPROTEIN"/>
    <property type="match status" value="1"/>
</dbReference>
<reference evidence="2 3" key="1">
    <citation type="submission" date="2020-04" db="EMBL/GenBank/DDBJ databases">
        <authorList>
            <person name="Yin C."/>
        </authorList>
    </citation>
    <scope>NUCLEOTIDE SEQUENCE [LARGE SCALE GENOMIC DNA]</scope>
    <source>
        <strain evidence="2 3">Ae27</strain>
    </source>
</reference>
<name>A0A847RRV1_9BACT</name>
<evidence type="ECO:0000313" key="2">
    <source>
        <dbReference type="EMBL" id="NLR63505.1"/>
    </source>
</evidence>
<dbReference type="Proteomes" id="UP000570474">
    <property type="component" value="Unassembled WGS sequence"/>
</dbReference>
<evidence type="ECO:0000313" key="3">
    <source>
        <dbReference type="Proteomes" id="UP000570474"/>
    </source>
</evidence>
<evidence type="ECO:0000256" key="1">
    <source>
        <dbReference type="SAM" id="SignalP"/>
    </source>
</evidence>
<dbReference type="RefSeq" id="WP_168869501.1">
    <property type="nucleotide sequence ID" value="NZ_JABAIA010000001.1"/>
</dbReference>
<feature type="chain" id="PRO_5032428663" evidence="1">
    <location>
        <begin position="25"/>
        <end position="125"/>
    </location>
</feature>
<organism evidence="2 3">
    <name type="scientific">Chitinophaga varians</name>
    <dbReference type="NCBI Taxonomy" id="2202339"/>
    <lineage>
        <taxon>Bacteria</taxon>
        <taxon>Pseudomonadati</taxon>
        <taxon>Bacteroidota</taxon>
        <taxon>Chitinophagia</taxon>
        <taxon>Chitinophagales</taxon>
        <taxon>Chitinophagaceae</taxon>
        <taxon>Chitinophaga</taxon>
    </lineage>
</organism>
<dbReference type="AlphaFoldDB" id="A0A847RRV1"/>
<keyword evidence="3" id="KW-1185">Reference proteome</keyword>